<dbReference type="EMBL" id="DF237161">
    <property type="protein sequence ID" value="GAQ84910.1"/>
    <property type="molecule type" value="Genomic_DNA"/>
</dbReference>
<dbReference type="InterPro" id="IPR052453">
    <property type="entry name" value="CONSTANS-like_ZF"/>
</dbReference>
<dbReference type="PROSITE" id="PS51017">
    <property type="entry name" value="CCT"/>
    <property type="match status" value="1"/>
</dbReference>
<evidence type="ECO:0000259" key="9">
    <source>
        <dbReference type="PROSITE" id="PS50119"/>
    </source>
</evidence>
<evidence type="ECO:0000313" key="12">
    <source>
        <dbReference type="Proteomes" id="UP000054558"/>
    </source>
</evidence>
<keyword evidence="3" id="KW-0479">Metal-binding</keyword>
<gene>
    <name evidence="11" type="ORF">KFL_002120040</name>
</gene>
<evidence type="ECO:0000256" key="4">
    <source>
        <dbReference type="ARBA" id="ARBA00022833"/>
    </source>
</evidence>
<keyword evidence="4" id="KW-0862">Zinc</keyword>
<evidence type="ECO:0000256" key="8">
    <source>
        <dbReference type="SAM" id="MobiDB-lite"/>
    </source>
</evidence>
<sequence>MQSPVTGPGPPVVVAQLPVTESEAVQQTAILAGAKVLSGSLPGLVSQVARTSSGSHSAQVVPTGKEDGILSPVSLSFEGDLPIIPKLALPRLAKPASLMRTASADQEKHKAARRAPHVRIAPHPAGLAKLLGMDKLPEVEEGARETEESGTADGTVPIMKLCQVCNASPAVVYCAADAACLCQPCDVEIHSANALSSRHERVSLLGVKDAVLCEAQAETGCVSAEHTVTLSSSSKSSRAKRARTQGATSSGGSGEDLGMSPSSLDAQEVPSRWPGEEYSSYGGLTENDLIAMEMPDRGAQDSILESLGDEMCEMEESMEGIMYGIDGITAIPQLDLGSLGRSSGELRNGSEHADAGAGSDSSSMGAGSMSHYDQYGPEVKYEYGLEGLQEMRHRGAEAEQQASYESSYRLDDQAAFQLGLRLGESNAGLDLAAGKGPKMGLSLDFSDILSAWSDKDVWADGRYAQLVPDTGSPLDCLAPAAYDHGVVPDLGSQRKREGGTYAGATTGDEGPVLNRKERVERYKEKRRTREFCKKIRYEVRKANAERRPRIKGRFVKRSECIAMGLSMF</sequence>
<dbReference type="SMART" id="SM00336">
    <property type="entry name" value="BBOX"/>
    <property type="match status" value="1"/>
</dbReference>
<evidence type="ECO:0000256" key="3">
    <source>
        <dbReference type="ARBA" id="ARBA00022723"/>
    </source>
</evidence>
<keyword evidence="5 7" id="KW-0539">Nucleus</keyword>
<organism evidence="11 12">
    <name type="scientific">Klebsormidium nitens</name>
    <name type="common">Green alga</name>
    <name type="synonym">Ulothrix nitens</name>
    <dbReference type="NCBI Taxonomy" id="105231"/>
    <lineage>
        <taxon>Eukaryota</taxon>
        <taxon>Viridiplantae</taxon>
        <taxon>Streptophyta</taxon>
        <taxon>Klebsormidiophyceae</taxon>
        <taxon>Klebsormidiales</taxon>
        <taxon>Klebsormidiaceae</taxon>
        <taxon>Klebsormidium</taxon>
    </lineage>
</organism>
<comment type="similarity">
    <text evidence="2">Belongs to the CONSTANS family.</text>
</comment>
<dbReference type="GO" id="GO:0006355">
    <property type="term" value="P:regulation of DNA-templated transcription"/>
    <property type="evidence" value="ECO:0000318"/>
    <property type="project" value="GO_Central"/>
</dbReference>
<dbReference type="PROSITE" id="PS50119">
    <property type="entry name" value="ZF_BBOX"/>
    <property type="match status" value="1"/>
</dbReference>
<dbReference type="GO" id="GO:0008270">
    <property type="term" value="F:zinc ion binding"/>
    <property type="evidence" value="ECO:0007669"/>
    <property type="project" value="UniProtKB-KW"/>
</dbReference>
<dbReference type="CDD" id="cd19821">
    <property type="entry name" value="Bbox1_BBX-like"/>
    <property type="match status" value="1"/>
</dbReference>
<evidence type="ECO:0000313" key="11">
    <source>
        <dbReference type="EMBL" id="GAQ84910.1"/>
    </source>
</evidence>
<reference evidence="11 12" key="1">
    <citation type="journal article" date="2014" name="Nat. Commun.">
        <title>Klebsormidium flaccidum genome reveals primary factors for plant terrestrial adaptation.</title>
        <authorList>
            <person name="Hori K."/>
            <person name="Maruyama F."/>
            <person name="Fujisawa T."/>
            <person name="Togashi T."/>
            <person name="Yamamoto N."/>
            <person name="Seo M."/>
            <person name="Sato S."/>
            <person name="Yamada T."/>
            <person name="Mori H."/>
            <person name="Tajima N."/>
            <person name="Moriyama T."/>
            <person name="Ikeuchi M."/>
            <person name="Watanabe M."/>
            <person name="Wada H."/>
            <person name="Kobayashi K."/>
            <person name="Saito M."/>
            <person name="Masuda T."/>
            <person name="Sasaki-Sekimoto Y."/>
            <person name="Mashiguchi K."/>
            <person name="Awai K."/>
            <person name="Shimojima M."/>
            <person name="Masuda S."/>
            <person name="Iwai M."/>
            <person name="Nobusawa T."/>
            <person name="Narise T."/>
            <person name="Kondo S."/>
            <person name="Saito H."/>
            <person name="Sato R."/>
            <person name="Murakawa M."/>
            <person name="Ihara Y."/>
            <person name="Oshima-Yamada Y."/>
            <person name="Ohtaka K."/>
            <person name="Satoh M."/>
            <person name="Sonobe K."/>
            <person name="Ishii M."/>
            <person name="Ohtani R."/>
            <person name="Kanamori-Sato M."/>
            <person name="Honoki R."/>
            <person name="Miyazaki D."/>
            <person name="Mochizuki H."/>
            <person name="Umetsu J."/>
            <person name="Higashi K."/>
            <person name="Shibata D."/>
            <person name="Kamiya Y."/>
            <person name="Sato N."/>
            <person name="Nakamura Y."/>
            <person name="Tabata S."/>
            <person name="Ida S."/>
            <person name="Kurokawa K."/>
            <person name="Ohta H."/>
        </authorList>
    </citation>
    <scope>NUCLEOTIDE SEQUENCE [LARGE SCALE GENOMIC DNA]</scope>
    <source>
        <strain evidence="11 12">NIES-2285</strain>
    </source>
</reference>
<evidence type="ECO:0000259" key="10">
    <source>
        <dbReference type="PROSITE" id="PS51017"/>
    </source>
</evidence>
<feature type="compositionally biased region" description="Low complexity" evidence="8">
    <location>
        <begin position="355"/>
        <end position="370"/>
    </location>
</feature>
<feature type="region of interest" description="Disordered" evidence="8">
    <location>
        <begin position="488"/>
        <end position="509"/>
    </location>
</feature>
<feature type="region of interest" description="Disordered" evidence="8">
    <location>
        <begin position="226"/>
        <end position="280"/>
    </location>
</feature>
<comment type="subcellular location">
    <subcellularLocation>
        <location evidence="1 7">Nucleus</location>
    </subcellularLocation>
</comment>
<dbReference type="OrthoDB" id="153872at2759"/>
<protein>
    <submittedName>
        <fullName evidence="11">Uncharacterized protein</fullName>
    </submittedName>
</protein>
<dbReference type="GO" id="GO:0005634">
    <property type="term" value="C:nucleus"/>
    <property type="evidence" value="ECO:0000318"/>
    <property type="project" value="GO_Central"/>
</dbReference>
<dbReference type="STRING" id="105231.A0A1Y1I1W2"/>
<evidence type="ECO:0000256" key="1">
    <source>
        <dbReference type="ARBA" id="ARBA00004123"/>
    </source>
</evidence>
<dbReference type="InterPro" id="IPR010402">
    <property type="entry name" value="CCT_domain"/>
</dbReference>
<feature type="region of interest" description="Disordered" evidence="8">
    <location>
        <begin position="341"/>
        <end position="371"/>
    </location>
</feature>
<dbReference type="PANTHER" id="PTHR31874:SF1">
    <property type="entry name" value="ZINC FINGER PROTEIN CONSTANS-LIKE 6"/>
    <property type="match status" value="1"/>
</dbReference>
<dbReference type="InterPro" id="IPR000315">
    <property type="entry name" value="Znf_B-box"/>
</dbReference>
<dbReference type="Pfam" id="PF00643">
    <property type="entry name" value="zf-B_box"/>
    <property type="match status" value="1"/>
</dbReference>
<dbReference type="Proteomes" id="UP000054558">
    <property type="component" value="Unassembled WGS sequence"/>
</dbReference>
<keyword evidence="6" id="KW-0863">Zinc-finger</keyword>
<feature type="domain" description="B box-type" evidence="9">
    <location>
        <begin position="157"/>
        <end position="204"/>
    </location>
</feature>
<evidence type="ECO:0000256" key="6">
    <source>
        <dbReference type="PROSITE-ProRule" id="PRU00024"/>
    </source>
</evidence>
<dbReference type="Pfam" id="PF06203">
    <property type="entry name" value="CCT"/>
    <property type="match status" value="1"/>
</dbReference>
<feature type="domain" description="CCT" evidence="10">
    <location>
        <begin position="515"/>
        <end position="557"/>
    </location>
</feature>
<dbReference type="InterPro" id="IPR049808">
    <property type="entry name" value="CONSTANS-like_Bbox1"/>
</dbReference>
<dbReference type="PANTHER" id="PTHR31874">
    <property type="entry name" value="CCT MOTIF FAMILY PROTEIN, EXPRESSED"/>
    <property type="match status" value="1"/>
</dbReference>
<keyword evidence="12" id="KW-1185">Reference proteome</keyword>
<dbReference type="OMA" id="DEMDMAF"/>
<evidence type="ECO:0000256" key="7">
    <source>
        <dbReference type="PROSITE-ProRule" id="PRU00357"/>
    </source>
</evidence>
<evidence type="ECO:0000256" key="5">
    <source>
        <dbReference type="ARBA" id="ARBA00023242"/>
    </source>
</evidence>
<proteinExistence type="inferred from homology"/>
<name>A0A1Y1I1W2_KLENI</name>
<accession>A0A1Y1I1W2</accession>
<dbReference type="AlphaFoldDB" id="A0A1Y1I1W2"/>
<evidence type="ECO:0000256" key="2">
    <source>
        <dbReference type="ARBA" id="ARBA00010024"/>
    </source>
</evidence>